<gene>
    <name evidence="2" type="ORF">BU23DRAFT_165833</name>
</gene>
<keyword evidence="3" id="KW-1185">Reference proteome</keyword>
<dbReference type="OrthoDB" id="3904016at2759"/>
<feature type="region of interest" description="Disordered" evidence="1">
    <location>
        <begin position="294"/>
        <end position="315"/>
    </location>
</feature>
<sequence>MEYGILPANLYALGRLPEHFDAVVQNTQRMDDPSTWVSTLNGLCGQRDYLERLLARTARTLHALRDTQTHNERVLSAHLKPRTKREQHKIDQNRKRTNKTIQTFENEEWAILNCLQTCERNIYTLEAIIYSPAMLWTSAEYYLDNSYVNSDTDSFEPGWTDEAAVSLFERHRETVLQIDEIPPEKPLPNDAEGNGKRLPPRIRPTLTPLRTSFHTTQTHFAFSPVAAEFRPGAIHLQQPITLVAKELDKLTIEGFLAVKRKRSIQMRRRSDDSTNSMLRRLLSIVRPASAPACANQGWAAPRPLPQEHPLQRGRS</sequence>
<organism evidence="2 3">
    <name type="scientific">Bimuria novae-zelandiae CBS 107.79</name>
    <dbReference type="NCBI Taxonomy" id="1447943"/>
    <lineage>
        <taxon>Eukaryota</taxon>
        <taxon>Fungi</taxon>
        <taxon>Dikarya</taxon>
        <taxon>Ascomycota</taxon>
        <taxon>Pezizomycotina</taxon>
        <taxon>Dothideomycetes</taxon>
        <taxon>Pleosporomycetidae</taxon>
        <taxon>Pleosporales</taxon>
        <taxon>Massarineae</taxon>
        <taxon>Didymosphaeriaceae</taxon>
        <taxon>Bimuria</taxon>
    </lineage>
</organism>
<reference evidence="2" key="1">
    <citation type="journal article" date="2020" name="Stud. Mycol.">
        <title>101 Dothideomycetes genomes: a test case for predicting lifestyles and emergence of pathogens.</title>
        <authorList>
            <person name="Haridas S."/>
            <person name="Albert R."/>
            <person name="Binder M."/>
            <person name="Bloem J."/>
            <person name="Labutti K."/>
            <person name="Salamov A."/>
            <person name="Andreopoulos B."/>
            <person name="Baker S."/>
            <person name="Barry K."/>
            <person name="Bills G."/>
            <person name="Bluhm B."/>
            <person name="Cannon C."/>
            <person name="Castanera R."/>
            <person name="Culley D."/>
            <person name="Daum C."/>
            <person name="Ezra D."/>
            <person name="Gonzalez J."/>
            <person name="Henrissat B."/>
            <person name="Kuo A."/>
            <person name="Liang C."/>
            <person name="Lipzen A."/>
            <person name="Lutzoni F."/>
            <person name="Magnuson J."/>
            <person name="Mondo S."/>
            <person name="Nolan M."/>
            <person name="Ohm R."/>
            <person name="Pangilinan J."/>
            <person name="Park H.-J."/>
            <person name="Ramirez L."/>
            <person name="Alfaro M."/>
            <person name="Sun H."/>
            <person name="Tritt A."/>
            <person name="Yoshinaga Y."/>
            <person name="Zwiers L.-H."/>
            <person name="Turgeon B."/>
            <person name="Goodwin S."/>
            <person name="Spatafora J."/>
            <person name="Crous P."/>
            <person name="Grigoriev I."/>
        </authorList>
    </citation>
    <scope>NUCLEOTIDE SEQUENCE</scope>
    <source>
        <strain evidence="2">CBS 107.79</strain>
    </source>
</reference>
<proteinExistence type="predicted"/>
<feature type="region of interest" description="Disordered" evidence="1">
    <location>
        <begin position="182"/>
        <end position="203"/>
    </location>
</feature>
<dbReference type="Proteomes" id="UP000800036">
    <property type="component" value="Unassembled WGS sequence"/>
</dbReference>
<accession>A0A6A5V4C6</accession>
<dbReference type="AlphaFoldDB" id="A0A6A5V4C6"/>
<name>A0A6A5V4C6_9PLEO</name>
<dbReference type="EMBL" id="ML976689">
    <property type="protein sequence ID" value="KAF1972091.1"/>
    <property type="molecule type" value="Genomic_DNA"/>
</dbReference>
<evidence type="ECO:0000313" key="3">
    <source>
        <dbReference type="Proteomes" id="UP000800036"/>
    </source>
</evidence>
<evidence type="ECO:0000256" key="1">
    <source>
        <dbReference type="SAM" id="MobiDB-lite"/>
    </source>
</evidence>
<evidence type="ECO:0000313" key="2">
    <source>
        <dbReference type="EMBL" id="KAF1972091.1"/>
    </source>
</evidence>
<protein>
    <submittedName>
        <fullName evidence="2">Uncharacterized protein</fullName>
    </submittedName>
</protein>